<organism evidence="3">
    <name type="scientific">Caenorhabditis brenneri</name>
    <name type="common">Nematode worm</name>
    <dbReference type="NCBI Taxonomy" id="135651"/>
    <lineage>
        <taxon>Eukaryota</taxon>
        <taxon>Metazoa</taxon>
        <taxon>Ecdysozoa</taxon>
        <taxon>Nematoda</taxon>
        <taxon>Chromadorea</taxon>
        <taxon>Rhabditida</taxon>
        <taxon>Rhabditina</taxon>
        <taxon>Rhabditomorpha</taxon>
        <taxon>Rhabditoidea</taxon>
        <taxon>Rhabditidae</taxon>
        <taxon>Peloderinae</taxon>
        <taxon>Caenorhabditis</taxon>
    </lineage>
</organism>
<dbReference type="Proteomes" id="UP000008068">
    <property type="component" value="Unassembled WGS sequence"/>
</dbReference>
<dbReference type="AlphaFoldDB" id="G0MEJ8"/>
<feature type="compositionally biased region" description="Low complexity" evidence="1">
    <location>
        <begin position="96"/>
        <end position="123"/>
    </location>
</feature>
<evidence type="ECO:0000313" key="2">
    <source>
        <dbReference type="EMBL" id="EGT51959.1"/>
    </source>
</evidence>
<keyword evidence="3" id="KW-1185">Reference proteome</keyword>
<dbReference type="HOGENOM" id="CLU_973973_0_0_1"/>
<dbReference type="OrthoDB" id="5814218at2759"/>
<dbReference type="InParanoid" id="G0MEJ8"/>
<protein>
    <submittedName>
        <fullName evidence="2">Uncharacterized protein</fullName>
    </submittedName>
</protein>
<proteinExistence type="predicted"/>
<feature type="compositionally biased region" description="Basic and acidic residues" evidence="1">
    <location>
        <begin position="60"/>
        <end position="80"/>
    </location>
</feature>
<sequence>MSSNGNEYHELPLARQPRSIGQQAQIEVEKSSRKMTLMFGERQVVFIRSDGLRSRIVRENSKKNEKELEEAKKKQERDTQRSQTLDEVIDCVARGSSEPTSSTNSAESSSSSISSDSYSSECSGNPKAETTSLSTHDIPISSTESSSSPDESGESNRKRPIVTGNRIHHPPRPFHGESTMVPHKKRWTYQTACNINAANQSNDSQMYYIPNPFYPMPRDRRNEISTAERMNYAAQRIDNRKFRGQVEAGNEIASKANERVSCEKCGMYYFLESKQLEEKIWYLPPKKEEDLPIVLFDCPVCKVRTRVCS</sequence>
<dbReference type="OMA" id="WTYQTAC"/>
<evidence type="ECO:0000313" key="3">
    <source>
        <dbReference type="Proteomes" id="UP000008068"/>
    </source>
</evidence>
<dbReference type="FunCoup" id="G0MEJ8">
    <property type="interactions" value="1035"/>
</dbReference>
<feature type="compositionally biased region" description="Low complexity" evidence="1">
    <location>
        <begin position="141"/>
        <end position="150"/>
    </location>
</feature>
<gene>
    <name evidence="2" type="ORF">CAEBREN_12094</name>
</gene>
<accession>G0MEJ8</accession>
<name>G0MEJ8_CAEBE</name>
<dbReference type="STRING" id="135651.G0MEJ8"/>
<reference evidence="3" key="1">
    <citation type="submission" date="2011-07" db="EMBL/GenBank/DDBJ databases">
        <authorList>
            <consortium name="Caenorhabditis brenneri Sequencing and Analysis Consortium"/>
            <person name="Wilson R.K."/>
        </authorList>
    </citation>
    <scope>NUCLEOTIDE SEQUENCE [LARGE SCALE GENOMIC DNA]</scope>
    <source>
        <strain evidence="3">PB2801</strain>
    </source>
</reference>
<dbReference type="EMBL" id="GL379791">
    <property type="protein sequence ID" value="EGT51959.1"/>
    <property type="molecule type" value="Genomic_DNA"/>
</dbReference>
<feature type="region of interest" description="Disordered" evidence="1">
    <location>
        <begin position="60"/>
        <end position="179"/>
    </location>
</feature>
<evidence type="ECO:0000256" key="1">
    <source>
        <dbReference type="SAM" id="MobiDB-lite"/>
    </source>
</evidence>
<dbReference type="eggNOG" id="ENOG502R1YI">
    <property type="taxonomic scope" value="Eukaryota"/>
</dbReference>
<feature type="region of interest" description="Disordered" evidence="1">
    <location>
        <begin position="1"/>
        <end position="27"/>
    </location>
</feature>